<dbReference type="SMR" id="A2F4T5"/>
<feature type="compositionally biased region" description="Low complexity" evidence="3">
    <location>
        <begin position="182"/>
        <end position="191"/>
    </location>
</feature>
<proteinExistence type="inferred from homology"/>
<dbReference type="InterPro" id="IPR043162">
    <property type="entry name" value="DOCK_C_lobe_C"/>
</dbReference>
<evidence type="ECO:0000313" key="6">
    <source>
        <dbReference type="EMBL" id="EAY00098.1"/>
    </source>
</evidence>
<feature type="domain" description="DOCKER" evidence="5">
    <location>
        <begin position="1285"/>
        <end position="1729"/>
    </location>
</feature>
<dbReference type="Gene3D" id="1.20.58.740">
    <property type="match status" value="1"/>
</dbReference>
<dbReference type="Gene3D" id="1.25.40.410">
    <property type="match status" value="1"/>
</dbReference>
<evidence type="ECO:0000256" key="1">
    <source>
        <dbReference type="ARBA" id="ARBA00022658"/>
    </source>
</evidence>
<dbReference type="InterPro" id="IPR026791">
    <property type="entry name" value="DOCK"/>
</dbReference>
<dbReference type="GO" id="GO:0007264">
    <property type="term" value="P:small GTPase-mediated signal transduction"/>
    <property type="evidence" value="ECO:0007669"/>
    <property type="project" value="InterPro"/>
</dbReference>
<evidence type="ECO:0000256" key="3">
    <source>
        <dbReference type="SAM" id="MobiDB-lite"/>
    </source>
</evidence>
<dbReference type="PANTHER" id="PTHR23317">
    <property type="entry name" value="DEDICATOR OF CYTOKINESIS DOCK"/>
    <property type="match status" value="1"/>
</dbReference>
<comment type="similarity">
    <text evidence="2">Belongs to the DOCK family.</text>
</comment>
<dbReference type="InterPro" id="IPR043161">
    <property type="entry name" value="DOCK_C_lobe_A"/>
</dbReference>
<dbReference type="InterPro" id="IPR027007">
    <property type="entry name" value="C2_DOCK-type_domain"/>
</dbReference>
<feature type="region of interest" description="Disordered" evidence="3">
    <location>
        <begin position="1"/>
        <end position="191"/>
    </location>
</feature>
<dbReference type="PROSITE" id="PS51651">
    <property type="entry name" value="DOCKER"/>
    <property type="match status" value="1"/>
</dbReference>
<dbReference type="Pfam" id="PF20422">
    <property type="entry name" value="DHR-2_Lobe_B"/>
    <property type="match status" value="1"/>
</dbReference>
<dbReference type="CDD" id="cd11684">
    <property type="entry name" value="DHR2_DOCK"/>
    <property type="match status" value="1"/>
</dbReference>
<dbReference type="InterPro" id="IPR027357">
    <property type="entry name" value="DOCKER_dom"/>
</dbReference>
<dbReference type="VEuPathDB" id="TrichDB:TVAGG3_0149160"/>
<dbReference type="Pfam" id="PF06920">
    <property type="entry name" value="DHR-2_Lobe_A"/>
    <property type="match status" value="1"/>
</dbReference>
<feature type="compositionally biased region" description="Basic and acidic residues" evidence="3">
    <location>
        <begin position="42"/>
        <end position="88"/>
    </location>
</feature>
<dbReference type="InterPro" id="IPR035892">
    <property type="entry name" value="C2_domain_sf"/>
</dbReference>
<dbReference type="Pfam" id="PF20421">
    <property type="entry name" value="DHR-2_Lobe_C"/>
    <property type="match status" value="1"/>
</dbReference>
<dbReference type="PANTHER" id="PTHR23317:SF76">
    <property type="entry name" value="LD20667P"/>
    <property type="match status" value="1"/>
</dbReference>
<keyword evidence="1" id="KW-0344">Guanine-nucleotide releasing factor</keyword>
<feature type="domain" description="C2 DOCK-type" evidence="4">
    <location>
        <begin position="585"/>
        <end position="765"/>
    </location>
</feature>
<dbReference type="RefSeq" id="XP_001313027.1">
    <property type="nucleotide sequence ID" value="XM_001313026.1"/>
</dbReference>
<protein>
    <recommendedName>
        <fullName evidence="8">Dedicator of cytokinesis family protein</fullName>
    </recommendedName>
</protein>
<sequence>MSSSDSDSDSSKHSVSYSYFKDKSVSYSLSKDKYVSYSLSKDSSKKEEAKKEEPQKEEPKQEEPPKEEPKETPPEEVKKPEEQPKEENSVSYSLSKEDKPKEEPPKEEPKESPPVEEKKPEEQPKQAEEPPKEENSSKKEEPKKEEPKKEEPKPEPKPAPKAEEKKPEQKPAKEEKPKPQEKPAAQTTTNTTYVNAVNYDVQEPLEFLPGAVEIDEIRPFVTESDTWKNDSKIEAFLNGKDMVNKEWNSKIVSGYTTTPNILATETTKDIYTVPSYKKHPVVQFYAEDYRELVINQPNNSSKSVEPTRDILYQTELPNAENPVVNSEINTYITEQYFSINGKPNHDVAIPEVVPVKRTELKFLEIELSEFKTNTLEQIEPIIFNGYLFKSGRIITDRWAFTTNESAQILNTNGVNFKPRQKAAFELGNSAFLAINDKIKSQEEYLVIELLRPLLVDNGAAVNKYYLKPSNASQCIKARECVKTSFPRTKQIFATFAYTFVSLKELTSGYSIELQQPILCDTPPNKELLAKFLEKPKKVTSRILPFQMILKAKEETAESVRQLQDEGYEVIHSLIQNPNNLAFQFRNQITFGLRDTSFKPPKGIKARNILARITMVPGKQNDKKPIKLLHSNIDDSYVDSVVTQTIYHNETPEFDDTFVADLPNPLPKELGFNIEFFHGVAQLSDVPMMPVGRCYAPIYNEKGIFENRKITLPIHYEKTPSPKELDPKNHATFFMVPRSHFLAENVSLQKFLVYASCCYTLDPESLSRADRASLNEYMVPILELTTKLSNQQPLRAIHCFITLSQKIDKATEKGTAEQRFAWYAKSASFRTDMTTTDQTSVGLLSGYKYFLDEMKVENDQVPVDHSIIRLIFDLVVKSIMLTKCRTFMNAFEEFANSWSKVSYKLSLTKSNERNQHFVTFCHKLFDIGCGTAVYEAIKAFWTNIKEESDKTIFVNFVEQILTPKVFISLSLYHDGFINLISDIMKKSTLDKMFSSIFTVCVSCIDCYSNDYKCRITTRYLNRLSDLCPIGSFPYANEDEIHPILIWFTLLIQYLDDTSIQYFYKQINKDDFFKSVNFVLSKIRYNGKDPKNNDKKVKRQKEITYTVHFASLNILRILSKEGVVTEEKELILLGDLYYHLFCANKNIDIIKPLIVTFTDFAIRNIEFMFYKVQPCFARFIAKIFILNPIAVEETNQFLFKLYEADDKITSKTSNKPNNNKSNALCYRAFNSISSLQRSQVKLQKDGGNLVKSMVSDFNEIIEIEKRLLNEPNLIDEVKSELIYNKAVKFICSPDSALNELNVLAEFYSSRQKYEEEIQVLLLQSAIILEYSTLLGKMKFIWDPDLRYHPGQVLLRLCPAVTQISCPIRLSDDPPFVPSFCDSTIFSERSFTDILHTILQKCQTCELHEVGYSLIDIFWPLLEHHRMFGSLCNFFKTQESICEKIENYPGDKIRQFGNYYFVTFYNQKFFGKESGINYIFKEDNDVTIDHFKEKLLSSFENIHGKDKIEIHEFSGKLDPRSLSPDKGHIQVSEVEPNFTRKELAERITTFELEHDIQKFAQDEIFVKDGLELEQSEYSDRWIRRQIYKPNKSMPSCTLRVYVAKKDIDEVEYSPIRVAYRNLSQLVSEMRNAIDVKDYATLQSHMKFSLLDLESQTPLNIAKIFLSDRDPSEAKYNKKLCNAETDFLNTTKKALLSHAEFCKQYPSAIPVQNELESAFQIISDSITRIINQN</sequence>
<dbReference type="GO" id="GO:0005085">
    <property type="term" value="F:guanyl-nucleotide exchange factor activity"/>
    <property type="evidence" value="ECO:0000318"/>
    <property type="project" value="GO_Central"/>
</dbReference>
<dbReference type="InterPro" id="IPR046770">
    <property type="entry name" value="DOCKER_Lobe_B"/>
</dbReference>
<dbReference type="eggNOG" id="KOG1997">
    <property type="taxonomic scope" value="Eukaryota"/>
</dbReference>
<dbReference type="Gene3D" id="2.60.40.150">
    <property type="entry name" value="C2 domain"/>
    <property type="match status" value="1"/>
</dbReference>
<dbReference type="Proteomes" id="UP000001542">
    <property type="component" value="Unassembled WGS sequence"/>
</dbReference>
<dbReference type="VEuPathDB" id="TrichDB:TVAG_328600"/>
<feature type="compositionally biased region" description="Basic and acidic residues" evidence="3">
    <location>
        <begin position="95"/>
        <end position="181"/>
    </location>
</feature>
<reference evidence="6" key="1">
    <citation type="submission" date="2006-10" db="EMBL/GenBank/DDBJ databases">
        <authorList>
            <person name="Amadeo P."/>
            <person name="Zhao Q."/>
            <person name="Wortman J."/>
            <person name="Fraser-Liggett C."/>
            <person name="Carlton J."/>
        </authorList>
    </citation>
    <scope>NUCLEOTIDE SEQUENCE</scope>
    <source>
        <strain evidence="6">G3</strain>
    </source>
</reference>
<gene>
    <name evidence="6" type="ORF">TVAG_328600</name>
</gene>
<evidence type="ECO:0000256" key="2">
    <source>
        <dbReference type="PROSITE-ProRule" id="PRU00983"/>
    </source>
</evidence>
<dbReference type="OrthoDB" id="47328at2759"/>
<feature type="compositionally biased region" description="Basic and acidic residues" evidence="3">
    <location>
        <begin position="20"/>
        <end position="34"/>
    </location>
</feature>
<dbReference type="InParanoid" id="A2F4T5"/>
<evidence type="ECO:0000259" key="5">
    <source>
        <dbReference type="PROSITE" id="PS51651"/>
    </source>
</evidence>
<evidence type="ECO:0008006" key="8">
    <source>
        <dbReference type="Google" id="ProtNLM"/>
    </source>
</evidence>
<dbReference type="GO" id="GO:0035023">
    <property type="term" value="P:regulation of Rho protein signal transduction"/>
    <property type="evidence" value="ECO:0000318"/>
    <property type="project" value="GO_Central"/>
</dbReference>
<dbReference type="EMBL" id="DS113614">
    <property type="protein sequence ID" value="EAY00098.1"/>
    <property type="molecule type" value="Genomic_DNA"/>
</dbReference>
<dbReference type="PROSITE" id="PS51650">
    <property type="entry name" value="C2_DOCK"/>
    <property type="match status" value="1"/>
</dbReference>
<dbReference type="STRING" id="5722.A2F4T5"/>
<evidence type="ECO:0000313" key="7">
    <source>
        <dbReference type="Proteomes" id="UP000001542"/>
    </source>
</evidence>
<keyword evidence="7" id="KW-1185">Reference proteome</keyword>
<dbReference type="InterPro" id="IPR046769">
    <property type="entry name" value="DOCKER_Lobe_A"/>
</dbReference>
<evidence type="ECO:0000259" key="4">
    <source>
        <dbReference type="PROSITE" id="PS51650"/>
    </source>
</evidence>
<dbReference type="InterPro" id="IPR046773">
    <property type="entry name" value="DOCKER_Lobe_C"/>
</dbReference>
<accession>A2F4T5</accession>
<name>A2F4T5_TRIV3</name>
<reference evidence="6" key="2">
    <citation type="journal article" date="2007" name="Science">
        <title>Draft genome sequence of the sexually transmitted pathogen Trichomonas vaginalis.</title>
        <authorList>
            <person name="Carlton J.M."/>
            <person name="Hirt R.P."/>
            <person name="Silva J.C."/>
            <person name="Delcher A.L."/>
            <person name="Schatz M."/>
            <person name="Zhao Q."/>
            <person name="Wortman J.R."/>
            <person name="Bidwell S.L."/>
            <person name="Alsmark U.C.M."/>
            <person name="Besteiro S."/>
            <person name="Sicheritz-Ponten T."/>
            <person name="Noel C.J."/>
            <person name="Dacks J.B."/>
            <person name="Foster P.G."/>
            <person name="Simillion C."/>
            <person name="Van de Peer Y."/>
            <person name="Miranda-Saavedra D."/>
            <person name="Barton G.J."/>
            <person name="Westrop G.D."/>
            <person name="Mueller S."/>
            <person name="Dessi D."/>
            <person name="Fiori P.L."/>
            <person name="Ren Q."/>
            <person name="Paulsen I."/>
            <person name="Zhang H."/>
            <person name="Bastida-Corcuera F.D."/>
            <person name="Simoes-Barbosa A."/>
            <person name="Brown M.T."/>
            <person name="Hayes R.D."/>
            <person name="Mukherjee M."/>
            <person name="Okumura C.Y."/>
            <person name="Schneider R."/>
            <person name="Smith A.J."/>
            <person name="Vanacova S."/>
            <person name="Villalvazo M."/>
            <person name="Haas B.J."/>
            <person name="Pertea M."/>
            <person name="Feldblyum T.V."/>
            <person name="Utterback T.R."/>
            <person name="Shu C.L."/>
            <person name="Osoegawa K."/>
            <person name="de Jong P.J."/>
            <person name="Hrdy I."/>
            <person name="Horvathova L."/>
            <person name="Zubacova Z."/>
            <person name="Dolezal P."/>
            <person name="Malik S.B."/>
            <person name="Logsdon J.M. Jr."/>
            <person name="Henze K."/>
            <person name="Gupta A."/>
            <person name="Wang C.C."/>
            <person name="Dunne R.L."/>
            <person name="Upcroft J.A."/>
            <person name="Upcroft P."/>
            <person name="White O."/>
            <person name="Salzberg S.L."/>
            <person name="Tang P."/>
            <person name="Chiu C.-H."/>
            <person name="Lee Y.-S."/>
            <person name="Embley T.M."/>
            <person name="Coombs G.H."/>
            <person name="Mottram J.C."/>
            <person name="Tachezy J."/>
            <person name="Fraser-Liggett C.M."/>
            <person name="Johnson P.J."/>
        </authorList>
    </citation>
    <scope>NUCLEOTIDE SEQUENCE [LARGE SCALE GENOMIC DNA]</scope>
    <source>
        <strain evidence="6">G3</strain>
    </source>
</reference>
<dbReference type="KEGG" id="tva:4757917"/>
<organism evidence="6 7">
    <name type="scientific">Trichomonas vaginalis (strain ATCC PRA-98 / G3)</name>
    <dbReference type="NCBI Taxonomy" id="412133"/>
    <lineage>
        <taxon>Eukaryota</taxon>
        <taxon>Metamonada</taxon>
        <taxon>Parabasalia</taxon>
        <taxon>Trichomonadida</taxon>
        <taxon>Trichomonadidae</taxon>
        <taxon>Trichomonas</taxon>
    </lineage>
</organism>